<comment type="catalytic activity">
    <reaction evidence="4">
        <text>a 1-acyl-sn-glycero-3-phosphate + an acyl-CoA = a 1,2-diacyl-sn-glycero-3-phosphate + CoA</text>
        <dbReference type="Rhea" id="RHEA:19709"/>
        <dbReference type="ChEBI" id="CHEBI:57287"/>
        <dbReference type="ChEBI" id="CHEBI:57970"/>
        <dbReference type="ChEBI" id="CHEBI:58342"/>
        <dbReference type="ChEBI" id="CHEBI:58608"/>
        <dbReference type="EC" id="2.3.1.51"/>
    </reaction>
</comment>
<evidence type="ECO:0000256" key="2">
    <source>
        <dbReference type="ARBA" id="ARBA00022679"/>
    </source>
</evidence>
<evidence type="ECO:0000313" key="7">
    <source>
        <dbReference type="EMBL" id="OAT86413.1"/>
    </source>
</evidence>
<keyword evidence="5" id="KW-0732">Signal</keyword>
<feature type="signal peptide" evidence="5">
    <location>
        <begin position="1"/>
        <end position="24"/>
    </location>
</feature>
<evidence type="ECO:0000259" key="6">
    <source>
        <dbReference type="SMART" id="SM00563"/>
    </source>
</evidence>
<keyword evidence="4" id="KW-0594">Phospholipid biosynthesis</keyword>
<evidence type="ECO:0000256" key="4">
    <source>
        <dbReference type="RuleBase" id="RU361267"/>
    </source>
</evidence>
<name>A0A1B7LIN4_9FIRM</name>
<comment type="similarity">
    <text evidence="1 4">Belongs to the 1-acyl-sn-glycerol-3-phosphate acyltransferase family.</text>
</comment>
<evidence type="ECO:0000313" key="8">
    <source>
        <dbReference type="Proteomes" id="UP000078532"/>
    </source>
</evidence>
<dbReference type="Proteomes" id="UP000078532">
    <property type="component" value="Unassembled WGS sequence"/>
</dbReference>
<keyword evidence="3 4" id="KW-0012">Acyltransferase</keyword>
<dbReference type="EMBL" id="LYVF01000013">
    <property type="protein sequence ID" value="OAT86413.1"/>
    <property type="molecule type" value="Genomic_DNA"/>
</dbReference>
<dbReference type="InterPro" id="IPR004552">
    <property type="entry name" value="AGP_acyltrans"/>
</dbReference>
<dbReference type="PANTHER" id="PTHR10434:SF11">
    <property type="entry name" value="1-ACYL-SN-GLYCEROL-3-PHOSPHATE ACYLTRANSFERASE"/>
    <property type="match status" value="1"/>
</dbReference>
<feature type="domain" description="Phospholipid/glycerol acyltransferase" evidence="6">
    <location>
        <begin position="34"/>
        <end position="146"/>
    </location>
</feature>
<dbReference type="Pfam" id="PF01553">
    <property type="entry name" value="Acyltransferase"/>
    <property type="match status" value="1"/>
</dbReference>
<comment type="caution">
    <text evidence="7">The sequence shown here is derived from an EMBL/GenBank/DDBJ whole genome shotgun (WGS) entry which is preliminary data.</text>
</comment>
<dbReference type="RefSeq" id="WP_066666142.1">
    <property type="nucleotide sequence ID" value="NZ_LYVF01000013.1"/>
</dbReference>
<keyword evidence="8" id="KW-1185">Reference proteome</keyword>
<dbReference type="GO" id="GO:0006654">
    <property type="term" value="P:phosphatidic acid biosynthetic process"/>
    <property type="evidence" value="ECO:0007669"/>
    <property type="project" value="TreeGrafter"/>
</dbReference>
<dbReference type="GO" id="GO:0003841">
    <property type="term" value="F:1-acylglycerol-3-phosphate O-acyltransferase activity"/>
    <property type="evidence" value="ECO:0007669"/>
    <property type="project" value="UniProtKB-UniRule"/>
</dbReference>
<dbReference type="EC" id="2.3.1.51" evidence="4"/>
<organism evidence="7 8">
    <name type="scientific">Desulfotomaculum copahuensis</name>
    <dbReference type="NCBI Taxonomy" id="1838280"/>
    <lineage>
        <taxon>Bacteria</taxon>
        <taxon>Bacillati</taxon>
        <taxon>Bacillota</taxon>
        <taxon>Clostridia</taxon>
        <taxon>Eubacteriales</taxon>
        <taxon>Desulfotomaculaceae</taxon>
        <taxon>Desulfotomaculum</taxon>
    </lineage>
</organism>
<evidence type="ECO:0000256" key="5">
    <source>
        <dbReference type="SAM" id="SignalP"/>
    </source>
</evidence>
<evidence type="ECO:0000256" key="3">
    <source>
        <dbReference type="ARBA" id="ARBA00023315"/>
    </source>
</evidence>
<dbReference type="SUPFAM" id="SSF69593">
    <property type="entry name" value="Glycerol-3-phosphate (1)-acyltransferase"/>
    <property type="match status" value="1"/>
</dbReference>
<dbReference type="NCBIfam" id="TIGR00530">
    <property type="entry name" value="AGP_acyltrn"/>
    <property type="match status" value="1"/>
</dbReference>
<keyword evidence="4" id="KW-0444">Lipid biosynthesis</keyword>
<dbReference type="GO" id="GO:0016020">
    <property type="term" value="C:membrane"/>
    <property type="evidence" value="ECO:0007669"/>
    <property type="project" value="InterPro"/>
</dbReference>
<feature type="chain" id="PRO_5008596955" description="1-acyl-sn-glycerol-3-phosphate acyltransferase" evidence="5">
    <location>
        <begin position="25"/>
        <end position="197"/>
    </location>
</feature>
<keyword evidence="4" id="KW-1208">Phospholipid metabolism</keyword>
<gene>
    <name evidence="7" type="ORF">A6M21_03005</name>
</gene>
<dbReference type="STRING" id="1838280.A6M21_03005"/>
<dbReference type="InterPro" id="IPR002123">
    <property type="entry name" value="Plipid/glycerol_acylTrfase"/>
</dbReference>
<dbReference type="SMART" id="SM00563">
    <property type="entry name" value="PlsC"/>
    <property type="match status" value="1"/>
</dbReference>
<dbReference type="CDD" id="cd07989">
    <property type="entry name" value="LPLAT_AGPAT-like"/>
    <property type="match status" value="1"/>
</dbReference>
<reference evidence="7 8" key="1">
    <citation type="submission" date="2016-04" db="EMBL/GenBank/DDBJ databases">
        <authorList>
            <person name="Evans L.H."/>
            <person name="Alamgir A."/>
            <person name="Owens N."/>
            <person name="Weber N.D."/>
            <person name="Virtaneva K."/>
            <person name="Barbian K."/>
            <person name="Babar A."/>
            <person name="Rosenke K."/>
        </authorList>
    </citation>
    <scope>NUCLEOTIDE SEQUENCE [LARGE SCALE GENOMIC DNA]</scope>
    <source>
        <strain evidence="7 8">LMa1</strain>
    </source>
</reference>
<accession>A0A1B7LIN4</accession>
<dbReference type="PANTHER" id="PTHR10434">
    <property type="entry name" value="1-ACYL-SN-GLYCEROL-3-PHOSPHATE ACYLTRANSFERASE"/>
    <property type="match status" value="1"/>
</dbReference>
<dbReference type="OrthoDB" id="9803035at2"/>
<protein>
    <recommendedName>
        <fullName evidence="4">1-acyl-sn-glycerol-3-phosphate acyltransferase</fullName>
        <ecNumber evidence="4">2.3.1.51</ecNumber>
    </recommendedName>
</protein>
<comment type="domain">
    <text evidence="4">The HXXXXD motif is essential for acyltransferase activity and may constitute the binding site for the phosphate moiety of the glycerol-3-phosphate.</text>
</comment>
<dbReference type="AlphaFoldDB" id="A0A1B7LIN4"/>
<keyword evidence="2 4" id="KW-0808">Transferase</keyword>
<sequence>MFYRLARVLCRLILLVLRRWTVCGAENLPRTGGVLVISNHQSYWDPVVVGCALDRQVHFMAKGQLFRIPVLGPVIRALGAFPVERGGGDRPAVRTSLQILARGLVLGIFPEGTRSRSGGLIEPHLGAAMLALRAKVPVLPVAVINTRGIWGKVTVHIGKPLEFPAFYGRRHTREDYRTVSRMLMGEIASLMDSAQER</sequence>
<evidence type="ECO:0000256" key="1">
    <source>
        <dbReference type="ARBA" id="ARBA00008655"/>
    </source>
</evidence>
<proteinExistence type="inferred from homology"/>
<keyword evidence="4" id="KW-0443">Lipid metabolism</keyword>